<dbReference type="Gene3D" id="3.10.180.10">
    <property type="entry name" value="2,3-Dihydroxybiphenyl 1,2-Dioxygenase, domain 1"/>
    <property type="match status" value="1"/>
</dbReference>
<accession>A0AA46YNB8</accession>
<organism evidence="2 3">
    <name type="scientific">Solicola gregarius</name>
    <dbReference type="NCBI Taxonomy" id="2908642"/>
    <lineage>
        <taxon>Bacteria</taxon>
        <taxon>Bacillati</taxon>
        <taxon>Actinomycetota</taxon>
        <taxon>Actinomycetes</taxon>
        <taxon>Propionibacteriales</taxon>
        <taxon>Nocardioidaceae</taxon>
        <taxon>Solicola</taxon>
    </lineage>
</organism>
<dbReference type="RefSeq" id="WP_271635476.1">
    <property type="nucleotide sequence ID" value="NZ_CP094970.1"/>
</dbReference>
<dbReference type="SUPFAM" id="SSF54593">
    <property type="entry name" value="Glyoxalase/Bleomycin resistance protein/Dihydroxybiphenyl dioxygenase"/>
    <property type="match status" value="1"/>
</dbReference>
<feature type="domain" description="VOC" evidence="1">
    <location>
        <begin position="2"/>
        <end position="116"/>
    </location>
</feature>
<dbReference type="PROSITE" id="PS51819">
    <property type="entry name" value="VOC"/>
    <property type="match status" value="1"/>
</dbReference>
<dbReference type="PANTHER" id="PTHR39175">
    <property type="entry name" value="FAMILY PROTEIN, PUTATIVE (AFU_ORTHOLOGUE AFUA_3G15060)-RELATED"/>
    <property type="match status" value="1"/>
</dbReference>
<evidence type="ECO:0000313" key="2">
    <source>
        <dbReference type="EMBL" id="UYM06568.1"/>
    </source>
</evidence>
<dbReference type="Proteomes" id="UP001164390">
    <property type="component" value="Chromosome"/>
</dbReference>
<dbReference type="KEGG" id="sgrg:L0C25_05710"/>
<dbReference type="InterPro" id="IPR037523">
    <property type="entry name" value="VOC_core"/>
</dbReference>
<name>A0AA46YNB8_9ACTN</name>
<gene>
    <name evidence="2" type="ORF">L0C25_05710</name>
</gene>
<sequence length="120" mass="13051">MKLHHVQVSCPPGGEGSARKFYAETLGLLEIPKPPLLAARGGAWFADDDFELHVGVEADFAPARKAHPCFAVDDVDAYAARVGAAGYPVEWDDTIPDVRRFHTADGHGNRVEVRAQLTSR</sequence>
<evidence type="ECO:0000313" key="3">
    <source>
        <dbReference type="Proteomes" id="UP001164390"/>
    </source>
</evidence>
<dbReference type="EMBL" id="CP094970">
    <property type="protein sequence ID" value="UYM06568.1"/>
    <property type="molecule type" value="Genomic_DNA"/>
</dbReference>
<dbReference type="InterPro" id="IPR029068">
    <property type="entry name" value="Glyas_Bleomycin-R_OHBP_Dase"/>
</dbReference>
<reference evidence="2" key="1">
    <citation type="submission" date="2022-01" db="EMBL/GenBank/DDBJ databases">
        <title>Nocardioidaceae gen. sp. A5X3R13.</title>
        <authorList>
            <person name="Lopez Marin M.A."/>
            <person name="Uhlik O."/>
        </authorList>
    </citation>
    <scope>NUCLEOTIDE SEQUENCE</scope>
    <source>
        <strain evidence="2">A5X3R13</strain>
    </source>
</reference>
<dbReference type="PANTHER" id="PTHR39175:SF1">
    <property type="entry name" value="FAMILY PROTEIN, PUTATIVE (AFU_ORTHOLOGUE AFUA_3G15060)-RELATED"/>
    <property type="match status" value="1"/>
</dbReference>
<proteinExistence type="predicted"/>
<evidence type="ECO:0000259" key="1">
    <source>
        <dbReference type="PROSITE" id="PS51819"/>
    </source>
</evidence>
<keyword evidence="3" id="KW-1185">Reference proteome</keyword>
<dbReference type="AlphaFoldDB" id="A0AA46YNB8"/>
<protein>
    <submittedName>
        <fullName evidence="2">Glyoxalase</fullName>
    </submittedName>
</protein>